<reference evidence="2 3" key="1">
    <citation type="journal article" date="2014" name="Nat. Genet.">
        <title>Genome and transcriptome of the porcine whipworm Trichuris suis.</title>
        <authorList>
            <person name="Jex A.R."/>
            <person name="Nejsum P."/>
            <person name="Schwarz E.M."/>
            <person name="Hu L."/>
            <person name="Young N.D."/>
            <person name="Hall R.S."/>
            <person name="Korhonen P.K."/>
            <person name="Liao S."/>
            <person name="Thamsborg S."/>
            <person name="Xia J."/>
            <person name="Xu P."/>
            <person name="Wang S."/>
            <person name="Scheerlinck J.P."/>
            <person name="Hofmann A."/>
            <person name="Sternberg P.W."/>
            <person name="Wang J."/>
            <person name="Gasser R.B."/>
        </authorList>
    </citation>
    <scope>NUCLEOTIDE SEQUENCE [LARGE SCALE GENOMIC DNA]</scope>
    <source>
        <strain evidence="2">DCEP-RM93M</strain>
    </source>
</reference>
<organism evidence="2 3">
    <name type="scientific">Trichuris suis</name>
    <name type="common">pig whipworm</name>
    <dbReference type="NCBI Taxonomy" id="68888"/>
    <lineage>
        <taxon>Eukaryota</taxon>
        <taxon>Metazoa</taxon>
        <taxon>Ecdysozoa</taxon>
        <taxon>Nematoda</taxon>
        <taxon>Enoplea</taxon>
        <taxon>Dorylaimia</taxon>
        <taxon>Trichinellida</taxon>
        <taxon>Trichuridae</taxon>
        <taxon>Trichuris</taxon>
    </lineage>
</organism>
<gene>
    <name evidence="2" type="ORF">M513_13514</name>
</gene>
<dbReference type="Proteomes" id="UP000030764">
    <property type="component" value="Unassembled WGS sequence"/>
</dbReference>
<evidence type="ECO:0000256" key="1">
    <source>
        <dbReference type="SAM" id="MobiDB-lite"/>
    </source>
</evidence>
<dbReference type="AlphaFoldDB" id="A0A085LKW3"/>
<feature type="non-terminal residue" evidence="2">
    <location>
        <position position="114"/>
    </location>
</feature>
<proteinExistence type="predicted"/>
<name>A0A085LKW3_9BILA</name>
<feature type="compositionally biased region" description="Polar residues" evidence="1">
    <location>
        <begin position="66"/>
        <end position="83"/>
    </location>
</feature>
<evidence type="ECO:0000313" key="3">
    <source>
        <dbReference type="Proteomes" id="UP000030764"/>
    </source>
</evidence>
<feature type="compositionally biased region" description="Polar residues" evidence="1">
    <location>
        <begin position="48"/>
        <end position="58"/>
    </location>
</feature>
<dbReference type="EMBL" id="KL363453">
    <property type="protein sequence ID" value="KFD45609.1"/>
    <property type="molecule type" value="Genomic_DNA"/>
</dbReference>
<keyword evidence="3" id="KW-1185">Reference proteome</keyword>
<feature type="region of interest" description="Disordered" evidence="1">
    <location>
        <begin position="47"/>
        <end position="114"/>
    </location>
</feature>
<evidence type="ECO:0000313" key="2">
    <source>
        <dbReference type="EMBL" id="KFD45609.1"/>
    </source>
</evidence>
<accession>A0A085LKW3</accession>
<feature type="compositionally biased region" description="Basic and acidic residues" evidence="1">
    <location>
        <begin position="84"/>
        <end position="98"/>
    </location>
</feature>
<sequence>MHCLSHKGWEDSPRKSEMAYGFWSMRRSACCSNYQAFKSEFRRVAQVQPASRWNQSKQQRGRYTDATWTSASRHTPTQRPWQTTKKENQADRRNDSKDVVTVSFEEPRNYSGFH</sequence>
<protein>
    <submittedName>
        <fullName evidence="2">Uncharacterized protein</fullName>
    </submittedName>
</protein>